<accession>T1C1A9</accession>
<dbReference type="InterPro" id="IPR007159">
    <property type="entry name" value="SpoVT-AbrB_dom"/>
</dbReference>
<dbReference type="Gene3D" id="2.10.260.10">
    <property type="match status" value="1"/>
</dbReference>
<dbReference type="PANTHER" id="PTHR37550">
    <property type="entry name" value="ANTITOXIN VAPB1"/>
    <property type="match status" value="1"/>
</dbReference>
<dbReference type="InterPro" id="IPR037914">
    <property type="entry name" value="SpoVT-AbrB_sf"/>
</dbReference>
<dbReference type="InterPro" id="IPR047976">
    <property type="entry name" value="Anti_VapB2-like"/>
</dbReference>
<feature type="domain" description="SpoVT-AbrB" evidence="2">
    <location>
        <begin position="38"/>
        <end position="78"/>
    </location>
</feature>
<dbReference type="PANTHER" id="PTHR37550:SF3">
    <property type="entry name" value="ANTITOXIN VAPB1"/>
    <property type="match status" value="1"/>
</dbReference>
<proteinExistence type="inferred from homology"/>
<evidence type="ECO:0000259" key="2">
    <source>
        <dbReference type="PROSITE" id="PS51740"/>
    </source>
</evidence>
<dbReference type="InterPro" id="IPR051734">
    <property type="entry name" value="VapB_TA_antitoxins"/>
</dbReference>
<comment type="caution">
    <text evidence="3">The sequence shown here is derived from an EMBL/GenBank/DDBJ whole genome shotgun (WGS) entry which is preliminary data.</text>
</comment>
<dbReference type="SUPFAM" id="SSF89447">
    <property type="entry name" value="AbrB/MazE/MraZ-like"/>
    <property type="match status" value="1"/>
</dbReference>
<dbReference type="Pfam" id="PF04014">
    <property type="entry name" value="MazE_antitoxin"/>
    <property type="match status" value="1"/>
</dbReference>
<dbReference type="EMBL" id="AUZZ01002763">
    <property type="protein sequence ID" value="EQD59054.1"/>
    <property type="molecule type" value="Genomic_DNA"/>
</dbReference>
<reference evidence="3" key="1">
    <citation type="submission" date="2013-08" db="EMBL/GenBank/DDBJ databases">
        <authorList>
            <person name="Mendez C."/>
            <person name="Richter M."/>
            <person name="Ferrer M."/>
            <person name="Sanchez J."/>
        </authorList>
    </citation>
    <scope>NUCLEOTIDE SEQUENCE</scope>
</reference>
<name>T1C1A9_9ZZZZ</name>
<sequence>PTKTGTPGSAPLGRAWFFAPTQYILEVIYRRISMTAVAKLFKNGASQAVRLPKEFRFDGQEVCIKRVGTAVILFPRHAAWDVMEDVLGKFDDDF</sequence>
<organism evidence="3">
    <name type="scientific">mine drainage metagenome</name>
    <dbReference type="NCBI Taxonomy" id="410659"/>
    <lineage>
        <taxon>unclassified sequences</taxon>
        <taxon>metagenomes</taxon>
        <taxon>ecological metagenomes</taxon>
    </lineage>
</organism>
<dbReference type="GO" id="GO:0003677">
    <property type="term" value="F:DNA binding"/>
    <property type="evidence" value="ECO:0007669"/>
    <property type="project" value="InterPro"/>
</dbReference>
<evidence type="ECO:0000256" key="1">
    <source>
        <dbReference type="ARBA" id="ARBA00007924"/>
    </source>
</evidence>
<feature type="non-terminal residue" evidence="3">
    <location>
        <position position="94"/>
    </location>
</feature>
<feature type="non-terminal residue" evidence="3">
    <location>
        <position position="1"/>
    </location>
</feature>
<dbReference type="NCBIfam" id="NF040493">
    <property type="entry name" value="TA_anti_VapB"/>
    <property type="match status" value="1"/>
</dbReference>
<dbReference type="AlphaFoldDB" id="T1C1A9"/>
<evidence type="ECO:0000313" key="3">
    <source>
        <dbReference type="EMBL" id="EQD59054.1"/>
    </source>
</evidence>
<gene>
    <name evidence="3" type="ORF">B2A_04131</name>
</gene>
<dbReference type="PROSITE" id="PS51740">
    <property type="entry name" value="SPOVT_ABRB"/>
    <property type="match status" value="1"/>
</dbReference>
<protein>
    <submittedName>
        <fullName evidence="3">VapB</fullName>
    </submittedName>
</protein>
<comment type="similarity">
    <text evidence="1">Belongs to the VapB family.</text>
</comment>
<reference evidence="3" key="2">
    <citation type="journal article" date="2014" name="ISME J.">
        <title>Microbial stratification in low pH oxic and suboxic macroscopic growths along an acid mine drainage.</title>
        <authorList>
            <person name="Mendez-Garcia C."/>
            <person name="Mesa V."/>
            <person name="Sprenger R.R."/>
            <person name="Richter M."/>
            <person name="Diez M.S."/>
            <person name="Solano J."/>
            <person name="Bargiela R."/>
            <person name="Golyshina O.V."/>
            <person name="Manteca A."/>
            <person name="Ramos J.L."/>
            <person name="Gallego J.R."/>
            <person name="Llorente I."/>
            <person name="Martins Dos Santos V.A."/>
            <person name="Jensen O.N."/>
            <person name="Pelaez A.I."/>
            <person name="Sanchez J."/>
            <person name="Ferrer M."/>
        </authorList>
    </citation>
    <scope>NUCLEOTIDE SEQUENCE</scope>
</reference>